<feature type="compositionally biased region" description="Polar residues" evidence="8">
    <location>
        <begin position="379"/>
        <end position="391"/>
    </location>
</feature>
<gene>
    <name evidence="11" type="ORF">Q9L58_010369</name>
</gene>
<evidence type="ECO:0000256" key="4">
    <source>
        <dbReference type="ARBA" id="ARBA00022771"/>
    </source>
</evidence>
<dbReference type="InterPro" id="IPR001965">
    <property type="entry name" value="Znf_PHD"/>
</dbReference>
<evidence type="ECO:0000256" key="1">
    <source>
        <dbReference type="ARBA" id="ARBA00004123"/>
    </source>
</evidence>
<feature type="compositionally biased region" description="Basic and acidic residues" evidence="8">
    <location>
        <begin position="486"/>
        <end position="532"/>
    </location>
</feature>
<dbReference type="Pfam" id="PF12998">
    <property type="entry name" value="ING"/>
    <property type="match status" value="2"/>
</dbReference>
<dbReference type="Gene3D" id="6.10.140.1740">
    <property type="match status" value="1"/>
</dbReference>
<dbReference type="InterPro" id="IPR028651">
    <property type="entry name" value="ING_fam"/>
</dbReference>
<dbReference type="InterPro" id="IPR024610">
    <property type="entry name" value="ING_N_histone-binding"/>
</dbReference>
<dbReference type="SUPFAM" id="SSF57903">
    <property type="entry name" value="FYVE/PHD zinc finger"/>
    <property type="match status" value="1"/>
</dbReference>
<feature type="compositionally biased region" description="Gly residues" evidence="8">
    <location>
        <begin position="414"/>
        <end position="424"/>
    </location>
</feature>
<feature type="region of interest" description="Disordered" evidence="8">
    <location>
        <begin position="253"/>
        <end position="532"/>
    </location>
</feature>
<feature type="domain" description="Zinc finger PHD-type" evidence="9">
    <location>
        <begin position="719"/>
        <end position="773"/>
    </location>
</feature>
<keyword evidence="3" id="KW-0479">Metal-binding</keyword>
<feature type="compositionally biased region" description="Basic and acidic residues" evidence="8">
    <location>
        <begin position="598"/>
        <end position="634"/>
    </location>
</feature>
<keyword evidence="7" id="KW-0539">Nucleus</keyword>
<evidence type="ECO:0000256" key="2">
    <source>
        <dbReference type="ARBA" id="ARBA00010210"/>
    </source>
</evidence>
<keyword evidence="12" id="KW-1185">Reference proteome</keyword>
<comment type="subcellular location">
    <subcellularLocation>
        <location evidence="1">Nucleus</location>
    </subcellularLocation>
</comment>
<evidence type="ECO:0000256" key="5">
    <source>
        <dbReference type="ARBA" id="ARBA00022833"/>
    </source>
</evidence>
<feature type="compositionally biased region" description="Acidic residues" evidence="8">
    <location>
        <begin position="689"/>
        <end position="717"/>
    </location>
</feature>
<comment type="caution">
    <text evidence="11">The sequence shown here is derived from an EMBL/GenBank/DDBJ whole genome shotgun (WGS) entry which is preliminary data.</text>
</comment>
<feature type="compositionally biased region" description="Low complexity" evidence="8">
    <location>
        <begin position="11"/>
        <end position="23"/>
    </location>
</feature>
<keyword evidence="6" id="KW-0156">Chromatin regulator</keyword>
<feature type="domain" description="Inhibitor of growth protein N-terminal histone-binding" evidence="10">
    <location>
        <begin position="71"/>
        <end position="226"/>
    </location>
</feature>
<evidence type="ECO:0000313" key="11">
    <source>
        <dbReference type="EMBL" id="KAL0630779.1"/>
    </source>
</evidence>
<dbReference type="Proteomes" id="UP001447188">
    <property type="component" value="Unassembled WGS sequence"/>
</dbReference>
<name>A0ABR3G4D0_9PEZI</name>
<dbReference type="InterPro" id="IPR013083">
    <property type="entry name" value="Znf_RING/FYVE/PHD"/>
</dbReference>
<comment type="similarity">
    <text evidence="2">Belongs to the ING family.</text>
</comment>
<sequence length="783" mass="84772">MASKQPPPISVPSTPIAAAASTSRRQPMRQARTNPARKNPVNSKLGGRGLVNGSGGQNAPSNQPPAKFYPALTAFTDAVDALPSETIRHFTLLREVDAKAYGPEASLRALIEAAQSLPAPEDPYEYDPALETMKKLDELQRRREDLVLPAEIGLLHEMETTQAIEIVSGAKTILGHPETRRARCLQIRTQISEILMTLDEKIHVITTAYEALQKHLQRIDHAYSYVQHEIPDLYRLGSTEHWAYKEPVKKGTAAAQARAAERAQREAEERHNAQQREFETNTRTETRREALLRQKAAAQAATVNDEDEQPREPNQQQPTKKLHGNSKIRKEQEALASAKRMAEHQSANGGGGLVPAIGTTPAVSQQKRRKTANAIKDTAGSTIADKTTAAGSVSKGLGSPRAGTPASSSKRGGKSGSGAGAGRGGRSKNPGGPGASPHLATSPIHPVFAIPARDVTFPGIGKLPDKHDVTASRPSEALQKTASKGSKKEKDKDKDKDTAVRDDVPAPGVRRDSKAAHHPPLERRGADGFAERVFGKEDVAMSGVGERVFQQHHAESAYKAALAATSDAPEKPSSKRKKDTAVVAAVDHADEMQGIETEPPRKEPERKESEKKRKRQVADEDLHPPNSVHEEKSIKQTTSSHGKARPSTSDGLSVTALQTPNKRGARKRADSHAALVGATPITRAMKIEEPEEEVPVAEDEDADADAEGDGEAEEDEPVYCTCQQVSYGEMVACDAENCPREWYHLDCVGLQQAPRGKGMFYFLSSSPRCFSESLTSLDSKMVL</sequence>
<feature type="compositionally biased region" description="Basic and acidic residues" evidence="8">
    <location>
        <begin position="259"/>
        <end position="292"/>
    </location>
</feature>
<dbReference type="SMART" id="SM00249">
    <property type="entry name" value="PHD"/>
    <property type="match status" value="1"/>
</dbReference>
<protein>
    <recommendedName>
        <fullName evidence="13">Inhibitor of growth protein N-terminal histone-binding domain-containing protein</fullName>
    </recommendedName>
</protein>
<feature type="region of interest" description="Disordered" evidence="8">
    <location>
        <begin position="559"/>
        <end position="717"/>
    </location>
</feature>
<dbReference type="PANTHER" id="PTHR10333">
    <property type="entry name" value="INHIBITOR OF GROWTH PROTEIN"/>
    <property type="match status" value="1"/>
</dbReference>
<evidence type="ECO:0000256" key="7">
    <source>
        <dbReference type="ARBA" id="ARBA00023242"/>
    </source>
</evidence>
<keyword evidence="5" id="KW-0862">Zinc</keyword>
<evidence type="ECO:0000259" key="10">
    <source>
        <dbReference type="SMART" id="SM01408"/>
    </source>
</evidence>
<evidence type="ECO:0000256" key="8">
    <source>
        <dbReference type="SAM" id="MobiDB-lite"/>
    </source>
</evidence>
<proteinExistence type="inferred from homology"/>
<evidence type="ECO:0000313" key="12">
    <source>
        <dbReference type="Proteomes" id="UP001447188"/>
    </source>
</evidence>
<keyword evidence="4" id="KW-0863">Zinc-finger</keyword>
<organism evidence="11 12">
    <name type="scientific">Discina gigas</name>
    <dbReference type="NCBI Taxonomy" id="1032678"/>
    <lineage>
        <taxon>Eukaryota</taxon>
        <taxon>Fungi</taxon>
        <taxon>Dikarya</taxon>
        <taxon>Ascomycota</taxon>
        <taxon>Pezizomycotina</taxon>
        <taxon>Pezizomycetes</taxon>
        <taxon>Pezizales</taxon>
        <taxon>Discinaceae</taxon>
        <taxon>Discina</taxon>
    </lineage>
</organism>
<accession>A0ABR3G4D0</accession>
<evidence type="ECO:0000256" key="3">
    <source>
        <dbReference type="ARBA" id="ARBA00022723"/>
    </source>
</evidence>
<dbReference type="SMART" id="SM01408">
    <property type="entry name" value="ING"/>
    <property type="match status" value="1"/>
</dbReference>
<feature type="region of interest" description="Disordered" evidence="8">
    <location>
        <begin position="1"/>
        <end position="65"/>
    </location>
</feature>
<dbReference type="CDD" id="cd15505">
    <property type="entry name" value="PHD_ING"/>
    <property type="match status" value="1"/>
</dbReference>
<feature type="compositionally biased region" description="Gly residues" evidence="8">
    <location>
        <begin position="46"/>
        <end position="56"/>
    </location>
</feature>
<dbReference type="InterPro" id="IPR011011">
    <property type="entry name" value="Znf_FYVE_PHD"/>
</dbReference>
<dbReference type="Gene3D" id="3.30.40.10">
    <property type="entry name" value="Zinc/RING finger domain, C3HC4 (zinc finger)"/>
    <property type="match status" value="1"/>
</dbReference>
<evidence type="ECO:0000256" key="6">
    <source>
        <dbReference type="ARBA" id="ARBA00022853"/>
    </source>
</evidence>
<reference evidence="11 12" key="1">
    <citation type="submission" date="2024-02" db="EMBL/GenBank/DDBJ databases">
        <title>Discinaceae phylogenomics.</title>
        <authorList>
            <person name="Dirks A.C."/>
            <person name="James T.Y."/>
        </authorList>
    </citation>
    <scope>NUCLEOTIDE SEQUENCE [LARGE SCALE GENOMIC DNA]</scope>
    <source>
        <strain evidence="11 12">ACD0624</strain>
    </source>
</reference>
<feature type="compositionally biased region" description="Polar residues" evidence="8">
    <location>
        <begin position="635"/>
        <end position="661"/>
    </location>
</feature>
<dbReference type="EMBL" id="JBBBZM010000385">
    <property type="protein sequence ID" value="KAL0630779.1"/>
    <property type="molecule type" value="Genomic_DNA"/>
</dbReference>
<feature type="compositionally biased region" description="Pro residues" evidence="8">
    <location>
        <begin position="1"/>
        <end position="10"/>
    </location>
</feature>
<evidence type="ECO:0000259" key="9">
    <source>
        <dbReference type="SMART" id="SM00249"/>
    </source>
</evidence>
<dbReference type="PANTHER" id="PTHR10333:SF42">
    <property type="entry name" value="INHIBITOR OF GROWTH PROTEIN 5"/>
    <property type="match status" value="1"/>
</dbReference>
<evidence type="ECO:0008006" key="13">
    <source>
        <dbReference type="Google" id="ProtNLM"/>
    </source>
</evidence>